<name>A0A923EEW8_CLOTT</name>
<dbReference type="GO" id="GO:0006096">
    <property type="term" value="P:glycolytic process"/>
    <property type="evidence" value="ECO:0007669"/>
    <property type="project" value="UniProtKB-UniRule"/>
</dbReference>
<comment type="function">
    <text evidence="8">Catalyzes the reversible isomerization of glucose-6-phosphate to fructose-6-phosphate.</text>
</comment>
<feature type="active site" description="Proton donor" evidence="8">
    <location>
        <position position="290"/>
    </location>
</feature>
<proteinExistence type="inferred from homology"/>
<dbReference type="PRINTS" id="PR00662">
    <property type="entry name" value="G6PISOMERASE"/>
</dbReference>
<dbReference type="FunFam" id="3.40.50.10490:FF:000016">
    <property type="entry name" value="Glucose-6-phosphate isomerase"/>
    <property type="match status" value="1"/>
</dbReference>
<keyword evidence="11" id="KW-1185">Reference proteome</keyword>
<comment type="similarity">
    <text evidence="2 8 9">Belongs to the GPI family.</text>
</comment>
<protein>
    <recommendedName>
        <fullName evidence="8">Glucose-6-phosphate isomerase</fullName>
        <shortName evidence="8">GPI</shortName>
        <ecNumber evidence="8">5.3.1.9</ecNumber>
    </recommendedName>
    <alternativeName>
        <fullName evidence="8">Phosphoglucose isomerase</fullName>
        <shortName evidence="8">PGI</shortName>
    </alternativeName>
    <alternativeName>
        <fullName evidence="8">Phosphohexose isomerase</fullName>
        <shortName evidence="8">PHI</shortName>
    </alternativeName>
</protein>
<dbReference type="AlphaFoldDB" id="A0A923EEW8"/>
<evidence type="ECO:0000256" key="8">
    <source>
        <dbReference type="HAMAP-Rule" id="MF_00473"/>
    </source>
</evidence>
<evidence type="ECO:0000256" key="7">
    <source>
        <dbReference type="ARBA" id="ARBA00029321"/>
    </source>
</evidence>
<comment type="pathway">
    <text evidence="1 8 9">Carbohydrate degradation; glycolysis; D-glyceraldehyde 3-phosphate and glycerone phosphate from D-glucose: step 2/4.</text>
</comment>
<dbReference type="SUPFAM" id="SSF53697">
    <property type="entry name" value="SIS domain"/>
    <property type="match status" value="1"/>
</dbReference>
<dbReference type="NCBIfam" id="NF010697">
    <property type="entry name" value="PRK14097.1"/>
    <property type="match status" value="1"/>
</dbReference>
<dbReference type="Pfam" id="PF00342">
    <property type="entry name" value="PGI"/>
    <property type="match status" value="1"/>
</dbReference>
<dbReference type="PANTHER" id="PTHR11469">
    <property type="entry name" value="GLUCOSE-6-PHOSPHATE ISOMERASE"/>
    <property type="match status" value="1"/>
</dbReference>
<dbReference type="Gene3D" id="3.40.50.10490">
    <property type="entry name" value="Glucose-6-phosphate isomerase like protein, domain 1"/>
    <property type="match status" value="2"/>
</dbReference>
<evidence type="ECO:0000313" key="11">
    <source>
        <dbReference type="Proteomes" id="UP000563151"/>
    </source>
</evidence>
<dbReference type="PROSITE" id="PS51463">
    <property type="entry name" value="P_GLUCOSE_ISOMERASE_3"/>
    <property type="match status" value="1"/>
</dbReference>
<comment type="catalytic activity">
    <reaction evidence="7 8 9">
        <text>alpha-D-glucose 6-phosphate = beta-D-fructose 6-phosphate</text>
        <dbReference type="Rhea" id="RHEA:11816"/>
        <dbReference type="ChEBI" id="CHEBI:57634"/>
        <dbReference type="ChEBI" id="CHEBI:58225"/>
        <dbReference type="EC" id="5.3.1.9"/>
    </reaction>
</comment>
<evidence type="ECO:0000256" key="4">
    <source>
        <dbReference type="ARBA" id="ARBA00022490"/>
    </source>
</evidence>
<dbReference type="EMBL" id="JAAZWO010000039">
    <property type="protein sequence ID" value="MBC2399888.1"/>
    <property type="molecule type" value="Genomic_DNA"/>
</dbReference>
<dbReference type="PROSITE" id="PS00765">
    <property type="entry name" value="P_GLUCOSE_ISOMERASE_1"/>
    <property type="match status" value="1"/>
</dbReference>
<dbReference type="EC" id="5.3.1.9" evidence="8"/>
<dbReference type="CDD" id="cd05016">
    <property type="entry name" value="SIS_PGI_2"/>
    <property type="match status" value="1"/>
</dbReference>
<dbReference type="InterPro" id="IPR035476">
    <property type="entry name" value="SIS_PGI_1"/>
</dbReference>
<dbReference type="FunFam" id="3.40.50.10490:FF:000015">
    <property type="entry name" value="Glucose-6-phosphate isomerase"/>
    <property type="match status" value="1"/>
</dbReference>
<keyword evidence="5 8" id="KW-0324">Glycolysis</keyword>
<dbReference type="GO" id="GO:0048029">
    <property type="term" value="F:monosaccharide binding"/>
    <property type="evidence" value="ECO:0007669"/>
    <property type="project" value="TreeGrafter"/>
</dbReference>
<dbReference type="InterPro" id="IPR046348">
    <property type="entry name" value="SIS_dom_sf"/>
</dbReference>
<evidence type="ECO:0000313" key="10">
    <source>
        <dbReference type="EMBL" id="MBC2399888.1"/>
    </source>
</evidence>
<sequence length="449" mass="50879">MEKLTLDLSNTKPYLKDEEIFYFQPFIKEAHNMLHNATGAGKDFLGWVDLPCDYDKQEFERIQLASKKIQSNSDILIVIGIGGSYLGARAAIEMLSHTFYNNINKDKRKTPAIFYVGNNISSTYMADLLELLEEKDFSINVISKSGTTTEPAIAFRIFKELVENKYGKEEAKNRIFVTTDKEKGALKSLADQEGFETFVIPDDVGGRYSVLTPVGLLPIAVAGIDIEEMMKGAANAREDFMEIDLDKNPCYRYAAVRNALYRKGKYIEIVANFEPCLHYFGEWWKQLYGESEGKDNKGIFPAAVDFSTDLHSMGQYIQDGLRIIFETFINVEKPRKEIVIKEDKENVDGLNFLSGKTMDFVNKQAFRGTILAHNDGNVPGVVVNIPELNPYNFGYAVYFFEKACGMSGYLLGVNPFNQPGVEDYKKNMFALLGKPGYEEMKKDLEERLK</sequence>
<evidence type="ECO:0000256" key="1">
    <source>
        <dbReference type="ARBA" id="ARBA00004926"/>
    </source>
</evidence>
<dbReference type="GO" id="GO:0006094">
    <property type="term" value="P:gluconeogenesis"/>
    <property type="evidence" value="ECO:0007669"/>
    <property type="project" value="UniProtKB-UniRule"/>
</dbReference>
<dbReference type="InterPro" id="IPR035482">
    <property type="entry name" value="SIS_PGI_2"/>
</dbReference>
<evidence type="ECO:0000256" key="3">
    <source>
        <dbReference type="ARBA" id="ARBA00022432"/>
    </source>
</evidence>
<comment type="pathway">
    <text evidence="8">Carbohydrate biosynthesis; gluconeogenesis.</text>
</comment>
<dbReference type="HAMAP" id="MF_00473">
    <property type="entry name" value="G6P_isomerase"/>
    <property type="match status" value="1"/>
</dbReference>
<evidence type="ECO:0000256" key="9">
    <source>
        <dbReference type="RuleBase" id="RU000612"/>
    </source>
</evidence>
<reference evidence="10 11" key="1">
    <citation type="submission" date="2020-04" db="EMBL/GenBank/DDBJ databases">
        <title>Genomic insights into acetone-butanol-ethanol (ABE) fermentation by sequencing solventogenic clostridia strains.</title>
        <authorList>
            <person name="Brown S."/>
        </authorList>
    </citation>
    <scope>NUCLEOTIDE SEQUENCE [LARGE SCALE GENOMIC DNA]</scope>
    <source>
        <strain evidence="10 11">DJ011</strain>
    </source>
</reference>
<keyword evidence="3 8" id="KW-0312">Gluconeogenesis</keyword>
<dbReference type="CDD" id="cd05015">
    <property type="entry name" value="SIS_PGI_1"/>
    <property type="match status" value="1"/>
</dbReference>
<dbReference type="PANTHER" id="PTHR11469:SF1">
    <property type="entry name" value="GLUCOSE-6-PHOSPHATE ISOMERASE"/>
    <property type="match status" value="1"/>
</dbReference>
<dbReference type="GO" id="GO:0005829">
    <property type="term" value="C:cytosol"/>
    <property type="evidence" value="ECO:0007669"/>
    <property type="project" value="TreeGrafter"/>
</dbReference>
<comment type="caution">
    <text evidence="8">Lacks conserved residue(s) required for the propagation of feature annotation.</text>
</comment>
<evidence type="ECO:0000256" key="5">
    <source>
        <dbReference type="ARBA" id="ARBA00023152"/>
    </source>
</evidence>
<dbReference type="InterPro" id="IPR001672">
    <property type="entry name" value="G6P_Isomerase"/>
</dbReference>
<dbReference type="PROSITE" id="PS00174">
    <property type="entry name" value="P_GLUCOSE_ISOMERASE_2"/>
    <property type="match status" value="1"/>
</dbReference>
<dbReference type="GO" id="GO:0097367">
    <property type="term" value="F:carbohydrate derivative binding"/>
    <property type="evidence" value="ECO:0007669"/>
    <property type="project" value="InterPro"/>
</dbReference>
<keyword evidence="4 8" id="KW-0963">Cytoplasm</keyword>
<keyword evidence="6 8" id="KW-0413">Isomerase</keyword>
<dbReference type="GO" id="GO:0051156">
    <property type="term" value="P:glucose 6-phosphate metabolic process"/>
    <property type="evidence" value="ECO:0007669"/>
    <property type="project" value="TreeGrafter"/>
</dbReference>
<gene>
    <name evidence="8" type="primary">pgi</name>
    <name evidence="10" type="ORF">HGG79_19285</name>
</gene>
<organism evidence="10 11">
    <name type="scientific">Clostridium tetanomorphum</name>
    <dbReference type="NCBI Taxonomy" id="1553"/>
    <lineage>
        <taxon>Bacteria</taxon>
        <taxon>Bacillati</taxon>
        <taxon>Bacillota</taxon>
        <taxon>Clostridia</taxon>
        <taxon>Eubacteriales</taxon>
        <taxon>Clostridiaceae</taxon>
        <taxon>Clostridium</taxon>
    </lineage>
</organism>
<dbReference type="Proteomes" id="UP000563151">
    <property type="component" value="Unassembled WGS sequence"/>
</dbReference>
<dbReference type="RefSeq" id="WP_035145832.1">
    <property type="nucleotide sequence ID" value="NZ_JAAZWO010000039.1"/>
</dbReference>
<evidence type="ECO:0000256" key="2">
    <source>
        <dbReference type="ARBA" id="ARBA00006604"/>
    </source>
</evidence>
<feature type="active site" evidence="8">
    <location>
        <position position="425"/>
    </location>
</feature>
<comment type="subcellular location">
    <subcellularLocation>
        <location evidence="8">Cytoplasm</location>
    </subcellularLocation>
</comment>
<dbReference type="InterPro" id="IPR018189">
    <property type="entry name" value="Phosphoglucose_isomerase_CS"/>
</dbReference>
<accession>A0A923EEW8</accession>
<evidence type="ECO:0000256" key="6">
    <source>
        <dbReference type="ARBA" id="ARBA00023235"/>
    </source>
</evidence>
<dbReference type="GO" id="GO:0004347">
    <property type="term" value="F:glucose-6-phosphate isomerase activity"/>
    <property type="evidence" value="ECO:0007669"/>
    <property type="project" value="UniProtKB-UniRule"/>
</dbReference>
<comment type="caution">
    <text evidence="10">The sequence shown here is derived from an EMBL/GenBank/DDBJ whole genome shotgun (WGS) entry which is preliminary data.</text>
</comment>